<dbReference type="EMBL" id="CP043424">
    <property type="protein sequence ID" value="QIW12785.1"/>
    <property type="molecule type" value="Genomic_DNA"/>
</dbReference>
<dbReference type="AlphaFoldDB" id="A0A2Z4Y0X7"/>
<evidence type="ECO:0000259" key="7">
    <source>
        <dbReference type="Pfam" id="PF00171"/>
    </source>
</evidence>
<dbReference type="OrthoDB" id="9768731at2"/>
<organism evidence="8 10">
    <name type="scientific">Francisella adeliensis</name>
    <dbReference type="NCBI Taxonomy" id="2007306"/>
    <lineage>
        <taxon>Bacteria</taxon>
        <taxon>Pseudomonadati</taxon>
        <taxon>Pseudomonadota</taxon>
        <taxon>Gammaproteobacteria</taxon>
        <taxon>Thiotrichales</taxon>
        <taxon>Francisellaceae</taxon>
        <taxon>Francisella</taxon>
    </lineage>
</organism>
<evidence type="ECO:0000256" key="6">
    <source>
        <dbReference type="RuleBase" id="RU003345"/>
    </source>
</evidence>
<dbReference type="InterPro" id="IPR016161">
    <property type="entry name" value="Ald_DH/histidinol_DH"/>
</dbReference>
<dbReference type="SUPFAM" id="SSF53720">
    <property type="entry name" value="ALDH-like"/>
    <property type="match status" value="1"/>
</dbReference>
<dbReference type="FunFam" id="3.40.309.10:FF:000004">
    <property type="entry name" value="Succinate-semialdehyde dehydrogenase I"/>
    <property type="match status" value="1"/>
</dbReference>
<evidence type="ECO:0000313" key="11">
    <source>
        <dbReference type="Proteomes" id="UP000681131"/>
    </source>
</evidence>
<evidence type="ECO:0000313" key="9">
    <source>
        <dbReference type="EMBL" id="QIW12785.1"/>
    </source>
</evidence>
<dbReference type="Pfam" id="PF00171">
    <property type="entry name" value="Aldedh"/>
    <property type="match status" value="1"/>
</dbReference>
<feature type="domain" description="Aldehyde dehydrogenase" evidence="7">
    <location>
        <begin position="19"/>
        <end position="471"/>
    </location>
</feature>
<dbReference type="InterPro" id="IPR016162">
    <property type="entry name" value="Ald_DH_N"/>
</dbReference>
<comment type="similarity">
    <text evidence="1 3 6">Belongs to the aldehyde dehydrogenase family.</text>
</comment>
<keyword evidence="2 3" id="KW-0560">Oxidoreductase</keyword>
<dbReference type="PROSITE" id="PS00687">
    <property type="entry name" value="ALDEHYDE_DEHYDR_GLU"/>
    <property type="match status" value="1"/>
</dbReference>
<name>A0A2Z4Y0X7_9GAMM</name>
<evidence type="ECO:0000256" key="1">
    <source>
        <dbReference type="ARBA" id="ARBA00009986"/>
    </source>
</evidence>
<dbReference type="KEGG" id="fad:CDH04_09080"/>
<keyword evidence="11" id="KW-1185">Reference proteome</keyword>
<dbReference type="GO" id="GO:0004777">
    <property type="term" value="F:succinate-semialdehyde dehydrogenase (NAD+) activity"/>
    <property type="evidence" value="ECO:0007669"/>
    <property type="project" value="TreeGrafter"/>
</dbReference>
<dbReference type="RefSeq" id="WP_112870715.1">
    <property type="nucleotide sequence ID" value="NZ_CP021781.1"/>
</dbReference>
<dbReference type="InterPro" id="IPR029510">
    <property type="entry name" value="Ald_DH_CS_GLU"/>
</dbReference>
<dbReference type="InterPro" id="IPR050740">
    <property type="entry name" value="Aldehyde_DH_Superfamily"/>
</dbReference>
<dbReference type="FunFam" id="3.40.605.10:FF:000005">
    <property type="entry name" value="Succinate-semialdehyde dehydrogenase I"/>
    <property type="match status" value="1"/>
</dbReference>
<dbReference type="Gene3D" id="3.40.309.10">
    <property type="entry name" value="Aldehyde Dehydrogenase, Chain A, domain 2"/>
    <property type="match status" value="1"/>
</dbReference>
<gene>
    <name evidence="8" type="primary">gabD</name>
    <name evidence="8" type="ORF">CDH04_09080</name>
    <name evidence="9" type="ORF">FZC43_09090</name>
</gene>
<feature type="active site" evidence="4 5">
    <location>
        <position position="249"/>
    </location>
</feature>
<dbReference type="GO" id="GO:0009450">
    <property type="term" value="P:gamma-aminobutyric acid catabolic process"/>
    <property type="evidence" value="ECO:0007669"/>
    <property type="project" value="TreeGrafter"/>
</dbReference>
<evidence type="ECO:0000313" key="8">
    <source>
        <dbReference type="EMBL" id="AXA34538.1"/>
    </source>
</evidence>
<dbReference type="GO" id="GO:0006081">
    <property type="term" value="P:aldehyde metabolic process"/>
    <property type="evidence" value="ECO:0007669"/>
    <property type="project" value="InterPro"/>
</dbReference>
<evidence type="ECO:0000256" key="5">
    <source>
        <dbReference type="PROSITE-ProRule" id="PRU10007"/>
    </source>
</evidence>
<dbReference type="Proteomes" id="UP000251120">
    <property type="component" value="Chromosome"/>
</dbReference>
<dbReference type="PANTHER" id="PTHR43353">
    <property type="entry name" value="SUCCINATE-SEMIALDEHYDE DEHYDROGENASE, MITOCHONDRIAL"/>
    <property type="match status" value="1"/>
</dbReference>
<accession>A0A2Z4Y0X7</accession>
<dbReference type="InterPro" id="IPR012394">
    <property type="entry name" value="Aldehyde_DH_NAD(P)"/>
</dbReference>
<dbReference type="PANTHER" id="PTHR43353:SF5">
    <property type="entry name" value="SUCCINATE-SEMIALDEHYDE DEHYDROGENASE, MITOCHONDRIAL"/>
    <property type="match status" value="1"/>
</dbReference>
<dbReference type="PIRSF" id="PIRSF036492">
    <property type="entry name" value="ALDH"/>
    <property type="match status" value="1"/>
</dbReference>
<evidence type="ECO:0000256" key="4">
    <source>
        <dbReference type="PIRSR" id="PIRSR036492-1"/>
    </source>
</evidence>
<dbReference type="CDD" id="cd07103">
    <property type="entry name" value="ALDH_F5_SSADH_GabD"/>
    <property type="match status" value="1"/>
</dbReference>
<evidence type="ECO:0000313" key="10">
    <source>
        <dbReference type="Proteomes" id="UP000251120"/>
    </source>
</evidence>
<evidence type="ECO:0000256" key="2">
    <source>
        <dbReference type="ARBA" id="ARBA00023002"/>
    </source>
</evidence>
<proteinExistence type="inferred from homology"/>
<dbReference type="Proteomes" id="UP000681131">
    <property type="component" value="Chromosome"/>
</dbReference>
<dbReference type="InterPro" id="IPR015590">
    <property type="entry name" value="Aldehyde_DH_dom"/>
</dbReference>
<protein>
    <recommendedName>
        <fullName evidence="3">Aldehyde dehydrogenase</fullName>
    </recommendedName>
</protein>
<reference evidence="9 11" key="2">
    <citation type="submission" date="2019-08" db="EMBL/GenBank/DDBJ databases">
        <title>Complete genome sequences of Francisella adeliensis (FSC1325 and FSC1326).</title>
        <authorList>
            <person name="Ohrman C."/>
            <person name="Uneklint I."/>
            <person name="Vallesi A."/>
            <person name="Karlsson L."/>
            <person name="Sjodin A."/>
        </authorList>
    </citation>
    <scope>NUCLEOTIDE SEQUENCE [LARGE SCALE GENOMIC DNA]</scope>
    <source>
        <strain evidence="9 11">FSC1325</strain>
    </source>
</reference>
<dbReference type="Gene3D" id="3.40.605.10">
    <property type="entry name" value="Aldehyde Dehydrogenase, Chain A, domain 1"/>
    <property type="match status" value="1"/>
</dbReference>
<feature type="active site" evidence="4">
    <location>
        <position position="283"/>
    </location>
</feature>
<sequence length="477" mass="52172">MLNNKVLQKILNKYSCAAENSFELRNPATDGLICSLENKSAKYVQNAIAKSKQAQAIFKDQSARSKADLLLNWYDLIMQNSDDIAEIITIESGKPLAESKGELQYGANFIRWYAEKANRIDGRVFDPNLENMEGRVDYQPVGVVAAITPWNFPFAMITRKVAPAIAAGCSVVLKPSELTPLSAFVCKELFVEAGGDEDLFYVVCGDSKIIGKELLESKAVRKITFTGSTGVGKLLMQQAAESVKKVSLELGGNAPFIVFERANLDKAIAGLINSKIRNAGQVCVAPNRVFVHKSIKKEFVAKLKAEVASLKLGNGLDEGVKVGPLINNSAVEKVQTHIDDAISKGAKLIYGGKVDEELGGKFFKPTVLDNITDEMLVSCDETFGPLIAIFEFENEEEAVERANNTNYGLASYFFSEDMAQIRRVRNQLEYGMIGINTGVISSEKAPFGGVKESGLGREGSDDGIYEFMEAKYSLQSF</sequence>
<dbReference type="InterPro" id="IPR016163">
    <property type="entry name" value="Ald_DH_C"/>
</dbReference>
<dbReference type="EMBL" id="CP021781">
    <property type="protein sequence ID" value="AXA34538.1"/>
    <property type="molecule type" value="Genomic_DNA"/>
</dbReference>
<reference evidence="8 10" key="1">
    <citation type="submission" date="2017-06" db="EMBL/GenBank/DDBJ databases">
        <title>Complete genome of Francisella adeliensis.</title>
        <authorList>
            <person name="Vallesi A."/>
            <person name="Sjodin A."/>
        </authorList>
    </citation>
    <scope>NUCLEOTIDE SEQUENCE [LARGE SCALE GENOMIC DNA]</scope>
    <source>
        <strain evidence="8 10">FDC440</strain>
    </source>
</reference>
<evidence type="ECO:0000256" key="3">
    <source>
        <dbReference type="PIRNR" id="PIRNR036492"/>
    </source>
</evidence>